<reference evidence="2 3" key="1">
    <citation type="submission" date="2018-06" db="EMBL/GenBank/DDBJ databases">
        <authorList>
            <consortium name="Pathogen Informatics"/>
            <person name="Doyle S."/>
        </authorList>
    </citation>
    <scope>NUCLEOTIDE SEQUENCE [LARGE SCALE GENOMIC DNA]</scope>
    <source>
        <strain evidence="2 3">NCTC11801</strain>
    </source>
</reference>
<evidence type="ECO:0000313" key="3">
    <source>
        <dbReference type="Proteomes" id="UP000254208"/>
    </source>
</evidence>
<organism evidence="2 3">
    <name type="scientific">Providencia rettgeri</name>
    <dbReference type="NCBI Taxonomy" id="587"/>
    <lineage>
        <taxon>Bacteria</taxon>
        <taxon>Pseudomonadati</taxon>
        <taxon>Pseudomonadota</taxon>
        <taxon>Gammaproteobacteria</taxon>
        <taxon>Enterobacterales</taxon>
        <taxon>Morganellaceae</taxon>
        <taxon>Providencia</taxon>
    </lineage>
</organism>
<dbReference type="EC" id="2.6.1.87" evidence="2"/>
<sequence>MQGRKPQAEVVEPGFKYNLSDIHAAIAVVQLSRVEQLNQRRAELTARYRELLKNSPLQMLSVPSYSHLHANHLFMVRGR</sequence>
<protein>
    <submittedName>
        <fullName evidence="2">UDP-4-amino-4-deoxy-L-arabinose--oxoglutarate aminotransferase</fullName>
        <ecNumber evidence="2">2.6.1.87</ecNumber>
    </submittedName>
</protein>
<accession>A0A379FSJ5</accession>
<dbReference type="Proteomes" id="UP000254208">
    <property type="component" value="Unassembled WGS sequence"/>
</dbReference>
<dbReference type="GO" id="GO:0099620">
    <property type="term" value="F:UDP-4-amino-4-deoxy-L-arabinose aminotransferase"/>
    <property type="evidence" value="ECO:0007669"/>
    <property type="project" value="UniProtKB-EC"/>
</dbReference>
<proteinExistence type="predicted"/>
<gene>
    <name evidence="2" type="primary">arnB_2</name>
    <name evidence="2" type="ORF">NCTC11801_02690</name>
</gene>
<dbReference type="AlphaFoldDB" id="A0A379FSJ5"/>
<keyword evidence="1" id="KW-0663">Pyridoxal phosphate</keyword>
<keyword evidence="2" id="KW-0032">Aminotransferase</keyword>
<dbReference type="Pfam" id="PF01041">
    <property type="entry name" value="DegT_DnrJ_EryC1"/>
    <property type="match status" value="1"/>
</dbReference>
<dbReference type="InterPro" id="IPR015424">
    <property type="entry name" value="PyrdxlP-dep_Trfase"/>
</dbReference>
<dbReference type="InterPro" id="IPR015421">
    <property type="entry name" value="PyrdxlP-dep_Trfase_major"/>
</dbReference>
<keyword evidence="2" id="KW-0808">Transferase</keyword>
<evidence type="ECO:0000313" key="2">
    <source>
        <dbReference type="EMBL" id="SUC31729.1"/>
    </source>
</evidence>
<dbReference type="EMBL" id="UGTZ01000001">
    <property type="protein sequence ID" value="SUC31729.1"/>
    <property type="molecule type" value="Genomic_DNA"/>
</dbReference>
<dbReference type="SUPFAM" id="SSF53383">
    <property type="entry name" value="PLP-dependent transferases"/>
    <property type="match status" value="1"/>
</dbReference>
<evidence type="ECO:0000256" key="1">
    <source>
        <dbReference type="ARBA" id="ARBA00022898"/>
    </source>
</evidence>
<dbReference type="Gene3D" id="3.40.640.10">
    <property type="entry name" value="Type I PLP-dependent aspartate aminotransferase-like (Major domain)"/>
    <property type="match status" value="1"/>
</dbReference>
<name>A0A379FSJ5_PRORE</name>
<dbReference type="InterPro" id="IPR000653">
    <property type="entry name" value="DegT/StrS_aminotransferase"/>
</dbReference>